<evidence type="ECO:0000256" key="7">
    <source>
        <dbReference type="ARBA" id="ARBA00022917"/>
    </source>
</evidence>
<keyword evidence="8" id="KW-0809">Transit peptide</keyword>
<dbReference type="PANTHER" id="PTHR11451">
    <property type="entry name" value="THREONINE-TRNA LIGASE"/>
    <property type="match status" value="1"/>
</dbReference>
<accession>A0A9W6WF48</accession>
<dbReference type="EC" id="6.1.1.3" evidence="3"/>
<evidence type="ECO:0000256" key="6">
    <source>
        <dbReference type="ARBA" id="ARBA00022840"/>
    </source>
</evidence>
<dbReference type="Proteomes" id="UP001165120">
    <property type="component" value="Unassembled WGS sequence"/>
</dbReference>
<dbReference type="InterPro" id="IPR033728">
    <property type="entry name" value="ThrRS_core"/>
</dbReference>
<evidence type="ECO:0000256" key="2">
    <source>
        <dbReference type="ARBA" id="ARBA00008226"/>
    </source>
</evidence>
<evidence type="ECO:0000256" key="8">
    <source>
        <dbReference type="ARBA" id="ARBA00022946"/>
    </source>
</evidence>
<dbReference type="CDD" id="cd00860">
    <property type="entry name" value="ThrRS_anticodon"/>
    <property type="match status" value="1"/>
</dbReference>
<dbReference type="InterPro" id="IPR002314">
    <property type="entry name" value="aa-tRNA-synt_IIb"/>
</dbReference>
<dbReference type="Gene3D" id="3.30.930.10">
    <property type="entry name" value="Bira Bifunctional Protein, Domain 2"/>
    <property type="match status" value="1"/>
</dbReference>
<evidence type="ECO:0000256" key="4">
    <source>
        <dbReference type="ARBA" id="ARBA00022598"/>
    </source>
</evidence>
<dbReference type="InterPro" id="IPR036621">
    <property type="entry name" value="Anticodon-bd_dom_sf"/>
</dbReference>
<dbReference type="GO" id="GO:0005524">
    <property type="term" value="F:ATP binding"/>
    <property type="evidence" value="ECO:0007669"/>
    <property type="project" value="UniProtKB-KW"/>
</dbReference>
<evidence type="ECO:0000256" key="5">
    <source>
        <dbReference type="ARBA" id="ARBA00022741"/>
    </source>
</evidence>
<evidence type="ECO:0000256" key="10">
    <source>
        <dbReference type="ARBA" id="ARBA00023146"/>
    </source>
</evidence>
<keyword evidence="10" id="KW-0030">Aminoacyl-tRNA synthetase</keyword>
<dbReference type="GO" id="GO:0005759">
    <property type="term" value="C:mitochondrial matrix"/>
    <property type="evidence" value="ECO:0007669"/>
    <property type="project" value="UniProtKB-SubCell"/>
</dbReference>
<dbReference type="PANTHER" id="PTHR11451:SF50">
    <property type="entry name" value="THREONINE--TRNA LIGASE, MITOCHONDRIAL"/>
    <property type="match status" value="1"/>
</dbReference>
<reference evidence="14" key="1">
    <citation type="submission" date="2023-04" db="EMBL/GenBank/DDBJ databases">
        <title>Candida boidinii NBRC 10035.</title>
        <authorList>
            <person name="Ichikawa N."/>
            <person name="Sato H."/>
            <person name="Tonouchi N."/>
        </authorList>
    </citation>
    <scope>NUCLEOTIDE SEQUENCE</scope>
    <source>
        <strain evidence="14">NBRC 10035</strain>
    </source>
</reference>
<dbReference type="AlphaFoldDB" id="A0A9W6WF48"/>
<dbReference type="CDD" id="cd00771">
    <property type="entry name" value="ThrRS_core"/>
    <property type="match status" value="1"/>
</dbReference>
<feature type="domain" description="Aminoacyl-transfer RNA synthetases class-II family profile" evidence="13">
    <location>
        <begin position="88"/>
        <end position="369"/>
    </location>
</feature>
<evidence type="ECO:0000313" key="14">
    <source>
        <dbReference type="EMBL" id="GME66932.1"/>
    </source>
</evidence>
<sequence>MLLQSLKRNGRIQSLNSRLLIKLNSQNSNNINTQQQFKRSYCDRIKSDNNNKNEPSLNSTSVSNLSIATRQQLYMIDSNSPGSPFFLPHGTRIFNKLIKFMKLQQEKQGFTEVISPLIFKKDLWEKSGHWENYKEDMFKVESNDLSKLHEDEQNTIFGLKPMNCPGHCLIFDRFTRSHNELPVRFSDWSSLHRNEASGALTGLTRVRRFHQDDGHIFCTNEQIGDEISKTLKLIKLCYNTFGFKDNNYKMMLSTRPEESYIGNLEDWNKAEDQLREVLDLNAGEGNWLVRDGDGAFYGPKIDILLTDNFGKEHQVATIQLDFQLPKRFELKYQDANDSLSTPILIHRAIFGSVERFFALLIDHYNGKWPFWLSPRQAVIIPINQSHVEFANGRLSELKGEQINYEFDKPSNLTGYNFHIDIDSRNETVGFRTKDAIQKGYNYIILVGDKEVEADKLAIRSRDDRKIKVMESSEILKMFKSLEDSYN</sequence>
<evidence type="ECO:0000256" key="12">
    <source>
        <dbReference type="ARBA" id="ARBA00049515"/>
    </source>
</evidence>
<gene>
    <name evidence="14" type="ORF">Cboi02_000037000</name>
</gene>
<dbReference type="GO" id="GO:0004829">
    <property type="term" value="F:threonine-tRNA ligase activity"/>
    <property type="evidence" value="ECO:0007669"/>
    <property type="project" value="UniProtKB-EC"/>
</dbReference>
<evidence type="ECO:0000256" key="1">
    <source>
        <dbReference type="ARBA" id="ARBA00004305"/>
    </source>
</evidence>
<dbReference type="InterPro" id="IPR002320">
    <property type="entry name" value="Thr-tRNA-ligase_IIa"/>
</dbReference>
<evidence type="ECO:0000256" key="11">
    <source>
        <dbReference type="ARBA" id="ARBA00031900"/>
    </source>
</evidence>
<dbReference type="InterPro" id="IPR004154">
    <property type="entry name" value="Anticodon-bd"/>
</dbReference>
<dbReference type="FunFam" id="3.30.930.10:FF:000039">
    <property type="entry name" value="Threonyl-tRNA synthetase, mitochondrial"/>
    <property type="match status" value="1"/>
</dbReference>
<proteinExistence type="inferred from homology"/>
<organism evidence="14 15">
    <name type="scientific">Candida boidinii</name>
    <name type="common">Yeast</name>
    <dbReference type="NCBI Taxonomy" id="5477"/>
    <lineage>
        <taxon>Eukaryota</taxon>
        <taxon>Fungi</taxon>
        <taxon>Dikarya</taxon>
        <taxon>Ascomycota</taxon>
        <taxon>Saccharomycotina</taxon>
        <taxon>Pichiomycetes</taxon>
        <taxon>Pichiales</taxon>
        <taxon>Pichiaceae</taxon>
        <taxon>Ogataea</taxon>
        <taxon>Ogataea/Candida clade</taxon>
    </lineage>
</organism>
<comment type="catalytic activity">
    <reaction evidence="12">
        <text>tRNA(Thr) + L-threonine + ATP = L-threonyl-tRNA(Thr) + AMP + diphosphate + H(+)</text>
        <dbReference type="Rhea" id="RHEA:24624"/>
        <dbReference type="Rhea" id="RHEA-COMP:9670"/>
        <dbReference type="Rhea" id="RHEA-COMP:9704"/>
        <dbReference type="ChEBI" id="CHEBI:15378"/>
        <dbReference type="ChEBI" id="CHEBI:30616"/>
        <dbReference type="ChEBI" id="CHEBI:33019"/>
        <dbReference type="ChEBI" id="CHEBI:57926"/>
        <dbReference type="ChEBI" id="CHEBI:78442"/>
        <dbReference type="ChEBI" id="CHEBI:78534"/>
        <dbReference type="ChEBI" id="CHEBI:456215"/>
        <dbReference type="EC" id="6.1.1.3"/>
    </reaction>
</comment>
<dbReference type="NCBIfam" id="TIGR00418">
    <property type="entry name" value="thrS"/>
    <property type="match status" value="1"/>
</dbReference>
<protein>
    <recommendedName>
        <fullName evidence="3">threonine--tRNA ligase</fullName>
        <ecNumber evidence="3">6.1.1.3</ecNumber>
    </recommendedName>
    <alternativeName>
        <fullName evidence="11">Threonyl-tRNA synthetase</fullName>
    </alternativeName>
</protein>
<keyword evidence="7" id="KW-0648">Protein biosynthesis</keyword>
<dbReference type="SUPFAM" id="SSF52954">
    <property type="entry name" value="Class II aaRS ABD-related"/>
    <property type="match status" value="1"/>
</dbReference>
<dbReference type="Pfam" id="PF03129">
    <property type="entry name" value="HGTP_anticodon"/>
    <property type="match status" value="1"/>
</dbReference>
<dbReference type="GO" id="GO:0070159">
    <property type="term" value="P:mitochondrial threonyl-tRNA aminoacylation"/>
    <property type="evidence" value="ECO:0007669"/>
    <property type="project" value="TreeGrafter"/>
</dbReference>
<dbReference type="PROSITE" id="PS50862">
    <property type="entry name" value="AA_TRNA_LIGASE_II"/>
    <property type="match status" value="1"/>
</dbReference>
<evidence type="ECO:0000259" key="13">
    <source>
        <dbReference type="PROSITE" id="PS50862"/>
    </source>
</evidence>
<keyword evidence="15" id="KW-1185">Reference proteome</keyword>
<keyword evidence="4" id="KW-0436">Ligase</keyword>
<dbReference type="InterPro" id="IPR045864">
    <property type="entry name" value="aa-tRNA-synth_II/BPL/LPL"/>
</dbReference>
<dbReference type="InterPro" id="IPR047246">
    <property type="entry name" value="ThrRS_anticodon"/>
</dbReference>
<evidence type="ECO:0000256" key="9">
    <source>
        <dbReference type="ARBA" id="ARBA00023128"/>
    </source>
</evidence>
<dbReference type="Pfam" id="PF00587">
    <property type="entry name" value="tRNA-synt_2b"/>
    <property type="match status" value="1"/>
</dbReference>
<dbReference type="SUPFAM" id="SSF55681">
    <property type="entry name" value="Class II aaRS and biotin synthetases"/>
    <property type="match status" value="1"/>
</dbReference>
<comment type="subcellular location">
    <subcellularLocation>
        <location evidence="1">Mitochondrion matrix</location>
    </subcellularLocation>
</comment>
<dbReference type="Gene3D" id="3.40.50.800">
    <property type="entry name" value="Anticodon-binding domain"/>
    <property type="match status" value="1"/>
</dbReference>
<dbReference type="InterPro" id="IPR006195">
    <property type="entry name" value="aa-tRNA-synth_II"/>
</dbReference>
<dbReference type="PRINTS" id="PR01047">
    <property type="entry name" value="TRNASYNTHTHR"/>
</dbReference>
<name>A0A9W6WF48_CANBO</name>
<keyword evidence="5" id="KW-0547">Nucleotide-binding</keyword>
<keyword evidence="6" id="KW-0067">ATP-binding</keyword>
<comment type="caution">
    <text evidence="14">The sequence shown here is derived from an EMBL/GenBank/DDBJ whole genome shotgun (WGS) entry which is preliminary data.</text>
</comment>
<evidence type="ECO:0000256" key="3">
    <source>
        <dbReference type="ARBA" id="ARBA00013163"/>
    </source>
</evidence>
<keyword evidence="9" id="KW-0496">Mitochondrion</keyword>
<evidence type="ECO:0000313" key="15">
    <source>
        <dbReference type="Proteomes" id="UP001165120"/>
    </source>
</evidence>
<comment type="similarity">
    <text evidence="2">Belongs to the class-II aminoacyl-tRNA synthetase family.</text>
</comment>
<dbReference type="EMBL" id="BSXN01000065">
    <property type="protein sequence ID" value="GME66932.1"/>
    <property type="molecule type" value="Genomic_DNA"/>
</dbReference>